<comment type="similarity">
    <text evidence="2">Belongs to the FtsK/SpoIIIE/SftA family.</text>
</comment>
<name>A0A1G6JMR9_9FIRM</name>
<dbReference type="Pfam" id="PF13491">
    <property type="entry name" value="FtsK_4TM"/>
    <property type="match status" value="1"/>
</dbReference>
<dbReference type="GO" id="GO:0003677">
    <property type="term" value="F:DNA binding"/>
    <property type="evidence" value="ECO:0007669"/>
    <property type="project" value="UniProtKB-KW"/>
</dbReference>
<dbReference type="Pfam" id="PF01580">
    <property type="entry name" value="FtsK_SpoIIIE"/>
    <property type="match status" value="1"/>
</dbReference>
<dbReference type="InterPro" id="IPR025199">
    <property type="entry name" value="FtsK_4TM"/>
</dbReference>
<feature type="compositionally biased region" description="Basic and acidic residues" evidence="16">
    <location>
        <begin position="364"/>
        <end position="385"/>
    </location>
</feature>
<feature type="region of interest" description="Disordered" evidence="16">
    <location>
        <begin position="181"/>
        <end position="219"/>
    </location>
</feature>
<feature type="region of interest" description="Disordered" evidence="16">
    <location>
        <begin position="412"/>
        <end position="487"/>
    </location>
</feature>
<evidence type="ECO:0000256" key="1">
    <source>
        <dbReference type="ARBA" id="ARBA00004651"/>
    </source>
</evidence>
<keyword evidence="6 15" id="KW-0547">Nucleotide-binding</keyword>
<evidence type="ECO:0000256" key="15">
    <source>
        <dbReference type="PROSITE-ProRule" id="PRU00289"/>
    </source>
</evidence>
<comment type="subcellular location">
    <subcellularLocation>
        <location evidence="1">Cell membrane</location>
        <topology evidence="1">Multi-pass membrane protein</topology>
    </subcellularLocation>
</comment>
<evidence type="ECO:0000313" key="19">
    <source>
        <dbReference type="EMBL" id="SDC19938.1"/>
    </source>
</evidence>
<organism evidence="19 20">
    <name type="scientific">Succiniclasticum ruminis</name>
    <dbReference type="NCBI Taxonomy" id="40841"/>
    <lineage>
        <taxon>Bacteria</taxon>
        <taxon>Bacillati</taxon>
        <taxon>Bacillota</taxon>
        <taxon>Negativicutes</taxon>
        <taxon>Acidaminococcales</taxon>
        <taxon>Acidaminococcaceae</taxon>
        <taxon>Succiniclasticum</taxon>
    </lineage>
</organism>
<dbReference type="Gene3D" id="3.40.50.300">
    <property type="entry name" value="P-loop containing nucleotide triphosphate hydrolases"/>
    <property type="match status" value="1"/>
</dbReference>
<dbReference type="InterPro" id="IPR002543">
    <property type="entry name" value="FtsK_dom"/>
</dbReference>
<evidence type="ECO:0000256" key="13">
    <source>
        <dbReference type="ARBA" id="ARBA00024986"/>
    </source>
</evidence>
<feature type="compositionally biased region" description="Polar residues" evidence="16">
    <location>
        <begin position="861"/>
        <end position="870"/>
    </location>
</feature>
<dbReference type="InterPro" id="IPR003593">
    <property type="entry name" value="AAA+_ATPase"/>
</dbReference>
<evidence type="ECO:0000256" key="7">
    <source>
        <dbReference type="ARBA" id="ARBA00022829"/>
    </source>
</evidence>
<evidence type="ECO:0000256" key="17">
    <source>
        <dbReference type="SAM" id="Phobius"/>
    </source>
</evidence>
<evidence type="ECO:0000256" key="4">
    <source>
        <dbReference type="ARBA" id="ARBA00022618"/>
    </source>
</evidence>
<evidence type="ECO:0000256" key="11">
    <source>
        <dbReference type="ARBA" id="ARBA00023136"/>
    </source>
</evidence>
<dbReference type="InterPro" id="IPR050206">
    <property type="entry name" value="FtsK/SpoIIIE/SftA"/>
</dbReference>
<protein>
    <submittedName>
        <fullName evidence="19">4TM region of DNA translocase FtsK/SpoIIIE</fullName>
    </submittedName>
</protein>
<accession>A0A1G6JMR9</accession>
<feature type="compositionally biased region" description="Basic and acidic residues" evidence="16">
    <location>
        <begin position="464"/>
        <end position="480"/>
    </location>
</feature>
<feature type="transmembrane region" description="Helical" evidence="17">
    <location>
        <begin position="83"/>
        <end position="106"/>
    </location>
</feature>
<evidence type="ECO:0000256" key="5">
    <source>
        <dbReference type="ARBA" id="ARBA00022692"/>
    </source>
</evidence>
<gene>
    <name evidence="19" type="ORF">SAMN04487864_103188</name>
</gene>
<dbReference type="PROSITE" id="PS50901">
    <property type="entry name" value="FTSK"/>
    <property type="match status" value="1"/>
</dbReference>
<comment type="function">
    <text evidence="13">Essential cell division protein that coordinates cell division and chromosome segregation. The N-terminus is involved in assembly of the cell-division machinery. The C-terminus functions as a DNA motor that moves dsDNA in an ATP-dependent manner towards the dif recombination site, which is located within the replication terminus region. Required for activation of the Xer recombinase, allowing activation of chromosome unlinking by recombination.</text>
</comment>
<feature type="transmembrane region" description="Helical" evidence="17">
    <location>
        <begin position="20"/>
        <end position="41"/>
    </location>
</feature>
<dbReference type="InterPro" id="IPR027417">
    <property type="entry name" value="P-loop_NTPase"/>
</dbReference>
<keyword evidence="11 17" id="KW-0472">Membrane</keyword>
<dbReference type="GO" id="GO:0007059">
    <property type="term" value="P:chromosome segregation"/>
    <property type="evidence" value="ECO:0007669"/>
    <property type="project" value="UniProtKB-KW"/>
</dbReference>
<keyword evidence="9 17" id="KW-1133">Transmembrane helix</keyword>
<dbReference type="PANTHER" id="PTHR22683:SF41">
    <property type="entry name" value="DNA TRANSLOCASE FTSK"/>
    <property type="match status" value="1"/>
</dbReference>
<feature type="region of interest" description="Disordered" evidence="16">
    <location>
        <begin position="859"/>
        <end position="891"/>
    </location>
</feature>
<dbReference type="OrthoDB" id="9807790at2"/>
<keyword evidence="5 17" id="KW-0812">Transmembrane</keyword>
<evidence type="ECO:0000256" key="2">
    <source>
        <dbReference type="ARBA" id="ARBA00006474"/>
    </source>
</evidence>
<evidence type="ECO:0000256" key="10">
    <source>
        <dbReference type="ARBA" id="ARBA00023125"/>
    </source>
</evidence>
<dbReference type="InterPro" id="IPR036388">
    <property type="entry name" value="WH-like_DNA-bd_sf"/>
</dbReference>
<feature type="transmembrane region" description="Helical" evidence="17">
    <location>
        <begin position="144"/>
        <end position="166"/>
    </location>
</feature>
<dbReference type="GO" id="GO:0005524">
    <property type="term" value="F:ATP binding"/>
    <property type="evidence" value="ECO:0007669"/>
    <property type="project" value="UniProtKB-UniRule"/>
</dbReference>
<reference evidence="20" key="1">
    <citation type="submission" date="2016-10" db="EMBL/GenBank/DDBJ databases">
        <authorList>
            <person name="Varghese N."/>
            <person name="Submissions S."/>
        </authorList>
    </citation>
    <scope>NUCLEOTIDE SEQUENCE [LARGE SCALE GENOMIC DNA]</scope>
    <source>
        <strain evidence="20">DSM 11005</strain>
    </source>
</reference>
<feature type="compositionally biased region" description="Basic and acidic residues" evidence="16">
    <location>
        <begin position="443"/>
        <end position="452"/>
    </location>
</feature>
<feature type="transmembrane region" description="Helical" evidence="17">
    <location>
        <begin position="53"/>
        <end position="76"/>
    </location>
</feature>
<keyword evidence="4" id="KW-0132">Cell division</keyword>
<evidence type="ECO:0000256" key="9">
    <source>
        <dbReference type="ARBA" id="ARBA00022989"/>
    </source>
</evidence>
<dbReference type="RefSeq" id="WP_093729626.1">
    <property type="nucleotide sequence ID" value="NZ_FMYW01000003.1"/>
</dbReference>
<comment type="subunit">
    <text evidence="14">Homohexamer. Forms a ring that surrounds DNA.</text>
</comment>
<dbReference type="AlphaFoldDB" id="A0A1G6JMR9"/>
<evidence type="ECO:0000259" key="18">
    <source>
        <dbReference type="PROSITE" id="PS50901"/>
    </source>
</evidence>
<dbReference type="InterPro" id="IPR036390">
    <property type="entry name" value="WH_DNA-bd_sf"/>
</dbReference>
<keyword evidence="3" id="KW-1003">Cell membrane</keyword>
<evidence type="ECO:0000256" key="12">
    <source>
        <dbReference type="ARBA" id="ARBA00023306"/>
    </source>
</evidence>
<feature type="binding site" evidence="15">
    <location>
        <begin position="633"/>
        <end position="640"/>
    </location>
    <ligand>
        <name>ATP</name>
        <dbReference type="ChEBI" id="CHEBI:30616"/>
    </ligand>
</feature>
<dbReference type="Pfam" id="PF09397">
    <property type="entry name" value="FtsK_gamma"/>
    <property type="match status" value="1"/>
</dbReference>
<feature type="region of interest" description="Disordered" evidence="16">
    <location>
        <begin position="346"/>
        <end position="388"/>
    </location>
</feature>
<dbReference type="Gene3D" id="3.30.980.40">
    <property type="match status" value="1"/>
</dbReference>
<evidence type="ECO:0000256" key="8">
    <source>
        <dbReference type="ARBA" id="ARBA00022840"/>
    </source>
</evidence>
<feature type="transmembrane region" description="Helical" evidence="17">
    <location>
        <begin position="118"/>
        <end position="137"/>
    </location>
</feature>
<keyword evidence="20" id="KW-1185">Reference proteome</keyword>
<keyword evidence="7" id="KW-0159">Chromosome partition</keyword>
<dbReference type="Gene3D" id="1.10.10.10">
    <property type="entry name" value="Winged helix-like DNA-binding domain superfamily/Winged helix DNA-binding domain"/>
    <property type="match status" value="1"/>
</dbReference>
<evidence type="ECO:0000313" key="20">
    <source>
        <dbReference type="Proteomes" id="UP000198943"/>
    </source>
</evidence>
<keyword evidence="12" id="KW-0131">Cell cycle</keyword>
<evidence type="ECO:0000256" key="6">
    <source>
        <dbReference type="ARBA" id="ARBA00022741"/>
    </source>
</evidence>
<dbReference type="EMBL" id="FMYW01000003">
    <property type="protein sequence ID" value="SDC19938.1"/>
    <property type="molecule type" value="Genomic_DNA"/>
</dbReference>
<evidence type="ECO:0000256" key="3">
    <source>
        <dbReference type="ARBA" id="ARBA00022475"/>
    </source>
</evidence>
<keyword evidence="8 15" id="KW-0067">ATP-binding</keyword>
<evidence type="ECO:0000256" key="16">
    <source>
        <dbReference type="SAM" id="MobiDB-lite"/>
    </source>
</evidence>
<dbReference type="Proteomes" id="UP000198943">
    <property type="component" value="Unassembled WGS sequence"/>
</dbReference>
<dbReference type="CDD" id="cd01127">
    <property type="entry name" value="TrwB_TraG_TraD_VirD4"/>
    <property type="match status" value="1"/>
</dbReference>
<dbReference type="GO" id="GO:0051301">
    <property type="term" value="P:cell division"/>
    <property type="evidence" value="ECO:0007669"/>
    <property type="project" value="UniProtKB-KW"/>
</dbReference>
<evidence type="ECO:0000256" key="14">
    <source>
        <dbReference type="ARBA" id="ARBA00025923"/>
    </source>
</evidence>
<dbReference type="SUPFAM" id="SSF52540">
    <property type="entry name" value="P-loop containing nucleoside triphosphate hydrolases"/>
    <property type="match status" value="1"/>
</dbReference>
<feature type="domain" description="FtsK" evidence="18">
    <location>
        <begin position="616"/>
        <end position="802"/>
    </location>
</feature>
<keyword evidence="10" id="KW-0238">DNA-binding</keyword>
<dbReference type="SMART" id="SM00843">
    <property type="entry name" value="Ftsk_gamma"/>
    <property type="match status" value="1"/>
</dbReference>
<proteinExistence type="inferred from homology"/>
<dbReference type="GO" id="GO:0005886">
    <property type="term" value="C:plasma membrane"/>
    <property type="evidence" value="ECO:0007669"/>
    <property type="project" value="UniProtKB-SubCell"/>
</dbReference>
<dbReference type="SMART" id="SM00382">
    <property type="entry name" value="AAA"/>
    <property type="match status" value="1"/>
</dbReference>
<dbReference type="InterPro" id="IPR018541">
    <property type="entry name" value="Ftsk_gamma"/>
</dbReference>
<dbReference type="Pfam" id="PF17854">
    <property type="entry name" value="FtsK_alpha"/>
    <property type="match status" value="1"/>
</dbReference>
<dbReference type="InterPro" id="IPR041027">
    <property type="entry name" value="FtsK_alpha"/>
</dbReference>
<sequence length="969" mass="105936">MKKQPAVQDKKEIQKSQKNIELKGLLFLAAGLFLLASYAGLPTGFIGKFLHDAMTYGFGLGAIVFPFIFIAMGIGYFRLKKNLVWFGGFWAAMLFYICLLGFLHHIFIPLDYETELTFLPQGGGIVGGLLTSALHAVAGATGSVILLVAGMLASLVLTGKLSLAALTEKAGDTIQDIREARRERRNVEQDVEEEPESASRKPRQPVFGSSDQDGRKSSAMDVYDNEEFSEYNEDVRKPSTFKKILSFGQKALDKDKNSGETTPDYPWPDEAKPEHYIPVERMANHDKKERPSLVQTYPEKQETVVLRPASGIITPHEDDAEPAPWEKTAMLPEQEPSEIPISHYGETEEDTETFSGNIKTGDAAMEKEKSAAAGNEAEKKKKDAPQSRYVLTEHGVMAVTEGGREALAMASVAQNETATGKTNAPETAGSKNRNLADTNKTAGNERADRSGAEKVSAGKTATKLTEEKAQKTEELPKPEYKFPPLDLLNPVEKTDQRRFDADVREQCRILEQTLADFKVNAKVTGVTRGPSVTRYELLPAPGVKVNSVVNLADDIALRLAAPGIRVEAPIPGKAAIGIEAPNTKNDMVGFREIVDCKAVRENSSKLCVGLGKDIEGKVITIDLAKMPHLLIAGTTGSGKSVCVNTLLAGIMYKARPDEVKLILVDPKVVELTNYNGIPHLLVPVVTDAKKAASALHWAVGEMERRYKSFADTRVRDIKAYNAQADEKMPYIVIVIDEMSDLMMVAKADVEDAILRLAQKARACGIHMVLATQRPSVDVITGIVKANIPSRIAFAVSSLTDSRTILDMGGAEKLLGKGDMLFYPIGANKPSRVQGAFVSDEELNRVTDFIKQQAIPVEDNPEITNTVLPSDSQKEAKNAAAGDGEASEEDSQDELLDDAIRLVLDLGQASASMLQRRFRIGYNRAARLVETMEELGIVGPATGSKPRELLLSRDEVEYRFLKKDNFSDSQ</sequence>
<feature type="compositionally biased region" description="Polar residues" evidence="16">
    <location>
        <begin position="412"/>
        <end position="442"/>
    </location>
</feature>
<dbReference type="SUPFAM" id="SSF46785">
    <property type="entry name" value="Winged helix' DNA-binding domain"/>
    <property type="match status" value="1"/>
</dbReference>
<dbReference type="PANTHER" id="PTHR22683">
    <property type="entry name" value="SPORULATION PROTEIN RELATED"/>
    <property type="match status" value="1"/>
</dbReference>